<accession>A0A9Q0H6D6</accession>
<dbReference type="Proteomes" id="UP001141806">
    <property type="component" value="Unassembled WGS sequence"/>
</dbReference>
<dbReference type="PANTHER" id="PTHR16441">
    <property type="entry name" value="FIDIPIDINE"/>
    <property type="match status" value="1"/>
</dbReference>
<dbReference type="InterPro" id="IPR039116">
    <property type="entry name" value="CCDC93"/>
</dbReference>
<dbReference type="Pfam" id="PF09762">
    <property type="entry name" value="CCDC93_CC"/>
    <property type="match status" value="1"/>
</dbReference>
<evidence type="ECO:0000313" key="6">
    <source>
        <dbReference type="EMBL" id="KAJ4959456.1"/>
    </source>
</evidence>
<evidence type="ECO:0000259" key="4">
    <source>
        <dbReference type="Pfam" id="PF09762"/>
    </source>
</evidence>
<protein>
    <recommendedName>
        <fullName evidence="8">Coiled-coil domain-containing protein 93</fullName>
    </recommendedName>
</protein>
<feature type="coiled-coil region" evidence="3">
    <location>
        <begin position="142"/>
        <end position="176"/>
    </location>
</feature>
<name>A0A9Q0H6D6_9MAGN</name>
<dbReference type="Pfam" id="PF21673">
    <property type="entry name" value="CCDC93_N"/>
    <property type="match status" value="1"/>
</dbReference>
<sequence length="416" mass="47267">MEMERIDKLLLNSILNLFASAGSSSAKSQASESDMLINGLAWCIAANKALPSEFQIISHKDFVLQRKIKSTQVIEAALKSMGCPYPLRAHQIRGLDYKALLPVVQWIVSRVLTMPSETTDEVTHVNYIEEEEYIIQQLGKELSLADNSVKILQANLKEQNQKKANVLNEAQHLREKIDKEGARNTVETLTPLLELSKDLQRQEQDSRSYYDKKRSDLQAEVIELEEMLSSSNQGNNLSNDFDHSLGDSLEGLNSAKCELAAQLRANLLLKRKLEDVPSQTELIQYEHRFSELYVHIQEKLRQTRKFYATYNALLEIKELMQKETSLLNSMSSQFQDAITSAAGRMKLIDSMEGIVKGTKQKLEKVQLGLTTEQKVCDGLKEKYFGAIAEQRRCSFLLKAFQEECAKNEKLRSQISN</sequence>
<gene>
    <name evidence="6" type="ORF">NE237_026567</name>
</gene>
<dbReference type="InterPro" id="IPR048747">
    <property type="entry name" value="CCDC93_N"/>
</dbReference>
<dbReference type="OrthoDB" id="16092at2759"/>
<evidence type="ECO:0000259" key="5">
    <source>
        <dbReference type="Pfam" id="PF21673"/>
    </source>
</evidence>
<comment type="similarity">
    <text evidence="1">Belongs to the CCDC93 family.</text>
</comment>
<evidence type="ECO:0000256" key="3">
    <source>
        <dbReference type="SAM" id="Coils"/>
    </source>
</evidence>
<feature type="domain" description="CCDC93 N-terminal" evidence="5">
    <location>
        <begin position="10"/>
        <end position="112"/>
    </location>
</feature>
<keyword evidence="7" id="KW-1185">Reference proteome</keyword>
<evidence type="ECO:0000256" key="1">
    <source>
        <dbReference type="ARBA" id="ARBA00007219"/>
    </source>
</evidence>
<reference evidence="6" key="1">
    <citation type="journal article" date="2023" name="Plant J.">
        <title>The genome of the king protea, Protea cynaroides.</title>
        <authorList>
            <person name="Chang J."/>
            <person name="Duong T.A."/>
            <person name="Schoeman C."/>
            <person name="Ma X."/>
            <person name="Roodt D."/>
            <person name="Barker N."/>
            <person name="Li Z."/>
            <person name="Van de Peer Y."/>
            <person name="Mizrachi E."/>
        </authorList>
    </citation>
    <scope>NUCLEOTIDE SEQUENCE</scope>
    <source>
        <tissue evidence="6">Young leaves</tissue>
    </source>
</reference>
<evidence type="ECO:0000313" key="7">
    <source>
        <dbReference type="Proteomes" id="UP001141806"/>
    </source>
</evidence>
<dbReference type="InterPro" id="IPR019159">
    <property type="entry name" value="CCDC93_CC"/>
</dbReference>
<dbReference type="EMBL" id="JAMYWD010000010">
    <property type="protein sequence ID" value="KAJ4959456.1"/>
    <property type="molecule type" value="Genomic_DNA"/>
</dbReference>
<dbReference type="AlphaFoldDB" id="A0A9Q0H6D6"/>
<organism evidence="6 7">
    <name type="scientific">Protea cynaroides</name>
    <dbReference type="NCBI Taxonomy" id="273540"/>
    <lineage>
        <taxon>Eukaryota</taxon>
        <taxon>Viridiplantae</taxon>
        <taxon>Streptophyta</taxon>
        <taxon>Embryophyta</taxon>
        <taxon>Tracheophyta</taxon>
        <taxon>Spermatophyta</taxon>
        <taxon>Magnoliopsida</taxon>
        <taxon>Proteales</taxon>
        <taxon>Proteaceae</taxon>
        <taxon>Protea</taxon>
    </lineage>
</organism>
<feature type="domain" description="CCDC93 coiled-coil" evidence="4">
    <location>
        <begin position="128"/>
        <end position="413"/>
    </location>
</feature>
<evidence type="ECO:0000256" key="2">
    <source>
        <dbReference type="ARBA" id="ARBA00023054"/>
    </source>
</evidence>
<proteinExistence type="inferred from homology"/>
<evidence type="ECO:0008006" key="8">
    <source>
        <dbReference type="Google" id="ProtNLM"/>
    </source>
</evidence>
<comment type="caution">
    <text evidence="6">The sequence shown here is derived from an EMBL/GenBank/DDBJ whole genome shotgun (WGS) entry which is preliminary data.</text>
</comment>
<keyword evidence="2 3" id="KW-0175">Coiled coil</keyword>
<dbReference type="PANTHER" id="PTHR16441:SF0">
    <property type="entry name" value="COILED-COIL DOMAIN-CONTAINING PROTEIN 93"/>
    <property type="match status" value="1"/>
</dbReference>
<dbReference type="GO" id="GO:0006893">
    <property type="term" value="P:Golgi to plasma membrane transport"/>
    <property type="evidence" value="ECO:0007669"/>
    <property type="project" value="TreeGrafter"/>
</dbReference>